<evidence type="ECO:0000256" key="6">
    <source>
        <dbReference type="ARBA" id="ARBA00022927"/>
    </source>
</evidence>
<evidence type="ECO:0000256" key="12">
    <source>
        <dbReference type="RuleBase" id="RU367146"/>
    </source>
</evidence>
<keyword evidence="9 12" id="KW-0811">Translocation</keyword>
<dbReference type="KEGG" id="sapo:SAPIO_CDS0684"/>
<evidence type="ECO:0000256" key="5">
    <source>
        <dbReference type="ARBA" id="ARBA00022792"/>
    </source>
</evidence>
<evidence type="ECO:0000256" key="10">
    <source>
        <dbReference type="ARBA" id="ARBA00023128"/>
    </source>
</evidence>
<keyword evidence="6 12" id="KW-0653">Protein transport</keyword>
<evidence type="ECO:0000256" key="2">
    <source>
        <dbReference type="ARBA" id="ARBA00006837"/>
    </source>
</evidence>
<gene>
    <name evidence="13" type="ORF">SAPIO_CDS0684</name>
</gene>
<keyword evidence="14" id="KW-1185">Reference proteome</keyword>
<dbReference type="GO" id="GO:0001405">
    <property type="term" value="C:PAM complex, Tim23 associated import motor"/>
    <property type="evidence" value="ECO:0007669"/>
    <property type="project" value="UniProtKB-UniRule"/>
</dbReference>
<evidence type="ECO:0000256" key="9">
    <source>
        <dbReference type="ARBA" id="ARBA00023010"/>
    </source>
</evidence>
<evidence type="ECO:0000313" key="14">
    <source>
        <dbReference type="Proteomes" id="UP000028545"/>
    </source>
</evidence>
<evidence type="ECO:0000256" key="4">
    <source>
        <dbReference type="ARBA" id="ARBA00022692"/>
    </source>
</evidence>
<evidence type="ECO:0000313" key="13">
    <source>
        <dbReference type="EMBL" id="KEZ46372.1"/>
    </source>
</evidence>
<comment type="subunit">
    <text evidence="12">Component of the PAM complex.</text>
</comment>
<evidence type="ECO:0000256" key="7">
    <source>
        <dbReference type="ARBA" id="ARBA00022946"/>
    </source>
</evidence>
<keyword evidence="7" id="KW-0809">Transit peptide</keyword>
<dbReference type="RefSeq" id="XP_016646171.1">
    <property type="nucleotide sequence ID" value="XM_016783405.1"/>
</dbReference>
<keyword evidence="4 12" id="KW-0812">Transmembrane</keyword>
<dbReference type="PANTHER" id="PTHR28021">
    <property type="entry name" value="PRESEQUENCE TRANSLOCATED-ASSOCIATED MOTOR SUBUNIT PAM17, MITOCHONDRIAL"/>
    <property type="match status" value="1"/>
</dbReference>
<evidence type="ECO:0000256" key="3">
    <source>
        <dbReference type="ARBA" id="ARBA00022448"/>
    </source>
</evidence>
<dbReference type="HOGENOM" id="CLU_068297_0_1_1"/>
<proteinExistence type="inferred from homology"/>
<comment type="caution">
    <text evidence="13">The sequence shown here is derived from an EMBL/GenBank/DDBJ whole genome shotgun (WGS) entry which is preliminary data.</text>
</comment>
<reference evidence="13 14" key="1">
    <citation type="journal article" date="2014" name="Genome Announc.">
        <title>Draft genome sequence of the pathogenic fungus Scedosporium apiospermum.</title>
        <authorList>
            <person name="Vandeputte P."/>
            <person name="Ghamrawi S."/>
            <person name="Rechenmann M."/>
            <person name="Iltis A."/>
            <person name="Giraud S."/>
            <person name="Fleury M."/>
            <person name="Thornton C."/>
            <person name="Delhaes L."/>
            <person name="Meyer W."/>
            <person name="Papon N."/>
            <person name="Bouchara J.P."/>
        </authorList>
    </citation>
    <scope>NUCLEOTIDE SEQUENCE [LARGE SCALE GENOMIC DNA]</scope>
    <source>
        <strain evidence="13 14">IHEM 14462</strain>
    </source>
</reference>
<dbReference type="GeneID" id="27718836"/>
<keyword evidence="8 12" id="KW-1133">Transmembrane helix</keyword>
<accession>A0A084GGB0</accession>
<dbReference type="VEuPathDB" id="FungiDB:SAPIO_CDS0684"/>
<dbReference type="GO" id="GO:0030150">
    <property type="term" value="P:protein import into mitochondrial matrix"/>
    <property type="evidence" value="ECO:0007669"/>
    <property type="project" value="UniProtKB-UniRule"/>
</dbReference>
<keyword evidence="3 12" id="KW-0813">Transport</keyword>
<comment type="function">
    <text evidence="12">Component of the PAM complex, a complex required for the translocation of transit peptide-containing proteins from the inner membrane into the mitochondrial matrix in an ATP-dependent manner.</text>
</comment>
<dbReference type="OMA" id="MIFGFDP"/>
<dbReference type="EMBL" id="JOWA01000033">
    <property type="protein sequence ID" value="KEZ46372.1"/>
    <property type="molecule type" value="Genomic_DNA"/>
</dbReference>
<dbReference type="AlphaFoldDB" id="A0A084GGB0"/>
<comment type="subcellular location">
    <subcellularLocation>
        <location evidence="1 12">Mitochondrion inner membrane</location>
        <topology evidence="1 12">Multi-pass membrane protein</topology>
    </subcellularLocation>
</comment>
<protein>
    <recommendedName>
        <fullName evidence="12">Presequence translocated-associated motor subunit PAM17</fullName>
    </recommendedName>
</protein>
<organism evidence="13 14">
    <name type="scientific">Pseudallescheria apiosperma</name>
    <name type="common">Scedosporium apiospermum</name>
    <dbReference type="NCBI Taxonomy" id="563466"/>
    <lineage>
        <taxon>Eukaryota</taxon>
        <taxon>Fungi</taxon>
        <taxon>Dikarya</taxon>
        <taxon>Ascomycota</taxon>
        <taxon>Pezizomycotina</taxon>
        <taxon>Sordariomycetes</taxon>
        <taxon>Hypocreomycetidae</taxon>
        <taxon>Microascales</taxon>
        <taxon>Microascaceae</taxon>
        <taxon>Scedosporium</taxon>
    </lineage>
</organism>
<feature type="transmembrane region" description="Helical" evidence="12">
    <location>
        <begin position="137"/>
        <end position="166"/>
    </location>
</feature>
<name>A0A084GGB0_PSEDA</name>
<feature type="transmembrane region" description="Helical" evidence="12">
    <location>
        <begin position="102"/>
        <end position="125"/>
    </location>
</feature>
<dbReference type="PANTHER" id="PTHR28021:SF1">
    <property type="entry name" value="PRESEQUENCE TRANSLOCATED-ASSOCIATED MOTOR SUBUNIT PAM17, MITOCHONDRIAL"/>
    <property type="match status" value="1"/>
</dbReference>
<keyword evidence="10 12" id="KW-0496">Mitochondrion</keyword>
<dbReference type="InterPro" id="IPR013875">
    <property type="entry name" value="Pam17"/>
</dbReference>
<evidence type="ECO:0000256" key="11">
    <source>
        <dbReference type="ARBA" id="ARBA00023136"/>
    </source>
</evidence>
<sequence length="233" mass="25562">MSLLNPTTASAVFRITARPAVIRQTLSRNLPLCQSSPISTFRPFVAAVPSKPALAAVKCSSPALLLQQTRLASTAAASQVPTQQLDWNTFFQLRKTRRRIQVLFSIAGAATCGTAGSWVLAAGLAEPLLGLIPLDPFITMGLMAFSSATLGWLLGPSLGSGVFNLWHRRIKPQMASKEKEFFARIKKHRVDPSTSSVGNPVPDFYGEKISSVSGYRQWLKDQRAYNRKRTRFV</sequence>
<comment type="similarity">
    <text evidence="2 12">Belongs to the PAM17 family.</text>
</comment>
<keyword evidence="11 12" id="KW-0472">Membrane</keyword>
<dbReference type="OrthoDB" id="5970083at2759"/>
<dbReference type="Proteomes" id="UP000028545">
    <property type="component" value="Unassembled WGS sequence"/>
</dbReference>
<evidence type="ECO:0000256" key="8">
    <source>
        <dbReference type="ARBA" id="ARBA00022989"/>
    </source>
</evidence>
<keyword evidence="5 12" id="KW-0999">Mitochondrion inner membrane</keyword>
<evidence type="ECO:0000256" key="1">
    <source>
        <dbReference type="ARBA" id="ARBA00004448"/>
    </source>
</evidence>
<dbReference type="Pfam" id="PF08566">
    <property type="entry name" value="Pam17"/>
    <property type="match status" value="1"/>
</dbReference>